<evidence type="ECO:0000256" key="8">
    <source>
        <dbReference type="ARBA" id="ARBA00023065"/>
    </source>
</evidence>
<dbReference type="EMBL" id="KQ971342">
    <property type="protein sequence ID" value="KYB27522.1"/>
    <property type="molecule type" value="Genomic_DNA"/>
</dbReference>
<evidence type="ECO:0000313" key="14">
    <source>
        <dbReference type="Proteomes" id="UP000007266"/>
    </source>
</evidence>
<keyword evidence="9" id="KW-0472">Membrane</keyword>
<keyword evidence="14" id="KW-1185">Reference proteome</keyword>
<evidence type="ECO:0000256" key="12">
    <source>
        <dbReference type="RuleBase" id="RU000679"/>
    </source>
</evidence>
<evidence type="ECO:0000256" key="4">
    <source>
        <dbReference type="ARBA" id="ARBA00022461"/>
    </source>
</evidence>
<evidence type="ECO:0000256" key="9">
    <source>
        <dbReference type="ARBA" id="ARBA00023136"/>
    </source>
</evidence>
<proteinExistence type="inferred from homology"/>
<evidence type="ECO:0000256" key="7">
    <source>
        <dbReference type="ARBA" id="ARBA00023053"/>
    </source>
</evidence>
<keyword evidence="3 12" id="KW-0813">Transport</keyword>
<comment type="subcellular location">
    <subcellularLocation>
        <location evidence="1">Membrane</location>
        <topology evidence="1">Multi-pass membrane protein</topology>
    </subcellularLocation>
</comment>
<evidence type="ECO:0000313" key="13">
    <source>
        <dbReference type="EMBL" id="KYB27522.1"/>
    </source>
</evidence>
<organism evidence="13 14">
    <name type="scientific">Tribolium castaneum</name>
    <name type="common">Red flour beetle</name>
    <dbReference type="NCBI Taxonomy" id="7070"/>
    <lineage>
        <taxon>Eukaryota</taxon>
        <taxon>Metazoa</taxon>
        <taxon>Ecdysozoa</taxon>
        <taxon>Arthropoda</taxon>
        <taxon>Hexapoda</taxon>
        <taxon>Insecta</taxon>
        <taxon>Pterygota</taxon>
        <taxon>Neoptera</taxon>
        <taxon>Endopterygota</taxon>
        <taxon>Coleoptera</taxon>
        <taxon>Polyphaga</taxon>
        <taxon>Cucujiformia</taxon>
        <taxon>Tenebrionidae</taxon>
        <taxon>Tenebrionidae incertae sedis</taxon>
        <taxon>Tribolium</taxon>
    </lineage>
</organism>
<keyword evidence="5 12" id="KW-0812">Transmembrane</keyword>
<evidence type="ECO:0000256" key="3">
    <source>
        <dbReference type="ARBA" id="ARBA00022448"/>
    </source>
</evidence>
<reference evidence="13 14" key="2">
    <citation type="journal article" date="2010" name="Nucleic Acids Res.">
        <title>BeetleBase in 2010: revisions to provide comprehensive genomic information for Tribolium castaneum.</title>
        <authorList>
            <person name="Kim H.S."/>
            <person name="Murphy T."/>
            <person name="Xia J."/>
            <person name="Caragea D."/>
            <person name="Park Y."/>
            <person name="Beeman R.W."/>
            <person name="Lorenzen M.D."/>
            <person name="Butcher S."/>
            <person name="Manak J.R."/>
            <person name="Brown S.J."/>
        </authorList>
    </citation>
    <scope>GENOME REANNOTATION</scope>
    <source>
        <strain evidence="13 14">Georgia GA2</strain>
    </source>
</reference>
<keyword evidence="8 12" id="KW-0406">Ion transport</keyword>
<dbReference type="PANTHER" id="PTHR11690">
    <property type="entry name" value="AMILORIDE-SENSITIVE SODIUM CHANNEL-RELATED"/>
    <property type="match status" value="1"/>
</dbReference>
<comment type="similarity">
    <text evidence="2 12">Belongs to the amiloride-sensitive sodium channel (TC 1.A.6) family.</text>
</comment>
<dbReference type="GO" id="GO:0005886">
    <property type="term" value="C:plasma membrane"/>
    <property type="evidence" value="ECO:0000318"/>
    <property type="project" value="GO_Central"/>
</dbReference>
<dbReference type="GO" id="GO:0035725">
    <property type="term" value="P:sodium ion transmembrane transport"/>
    <property type="evidence" value="ECO:0000318"/>
    <property type="project" value="GO_Central"/>
</dbReference>
<dbReference type="AlphaFoldDB" id="A0A139WHT8"/>
<gene>
    <name evidence="13" type="primary">AUGUSTUS-3.0.2_33005</name>
    <name evidence="13" type="ORF">TcasGA2_TC033005</name>
</gene>
<dbReference type="Proteomes" id="UP000007266">
    <property type="component" value="Linkage group 5"/>
</dbReference>
<keyword evidence="4 12" id="KW-0894">Sodium channel</keyword>
<keyword evidence="10 12" id="KW-0739">Sodium transport</keyword>
<sequence>MGATDREPDCHIFRKCDFSSLRGAISCDWCLSKNTRYDIETIKEYMQALGSFYDFDHTKTPKLLTLQKILEQFPQIEHFRPGNLIKWLAPSCDDLIINCSWKNEQRNCSELFQQRLSFEGSCCMFNYVKNTVENISDNFRNRKIMSGDAGINYGLTIELNNQIDDYFYTQHASLGANIHIFNPDDYPDKNSGGLTEQLVGLSREFYMQLETIGFRSVPEVIDYSVDKRMCYFEFEKTTAFGLYSESDCLVDCRIKSMIGLCGCVPFMIPQNRSRVCGFSDMHCLNKFRNKWESLAPPDGFQEASLLREAHHSLRCERCYPVCESFLYNMATNNEFFPSFGNNSLLHIYYVDRFSTIYKQDIQNYWFEIISK</sequence>
<keyword evidence="6" id="KW-1133">Transmembrane helix</keyword>
<dbReference type="OMA" id="CRIRTIH"/>
<evidence type="ECO:0000256" key="2">
    <source>
        <dbReference type="ARBA" id="ARBA00007193"/>
    </source>
</evidence>
<accession>A0A139WHT8</accession>
<name>A0A139WHT8_TRICA</name>
<dbReference type="Gene3D" id="2.60.470.10">
    <property type="entry name" value="Acid-sensing ion channels like domains"/>
    <property type="match status" value="1"/>
</dbReference>
<dbReference type="Pfam" id="PF00858">
    <property type="entry name" value="ASC"/>
    <property type="match status" value="1"/>
</dbReference>
<dbReference type="PRINTS" id="PR01078">
    <property type="entry name" value="AMINACHANNEL"/>
</dbReference>
<keyword evidence="11 12" id="KW-0407">Ion channel</keyword>
<reference evidence="13 14" key="1">
    <citation type="journal article" date="2008" name="Nature">
        <title>The genome of the model beetle and pest Tribolium castaneum.</title>
        <authorList>
            <consortium name="Tribolium Genome Sequencing Consortium"/>
            <person name="Richards S."/>
            <person name="Gibbs R.A."/>
            <person name="Weinstock G.M."/>
            <person name="Brown S.J."/>
            <person name="Denell R."/>
            <person name="Beeman R.W."/>
            <person name="Gibbs R."/>
            <person name="Beeman R.W."/>
            <person name="Brown S.J."/>
            <person name="Bucher G."/>
            <person name="Friedrich M."/>
            <person name="Grimmelikhuijzen C.J."/>
            <person name="Klingler M."/>
            <person name="Lorenzen M."/>
            <person name="Richards S."/>
            <person name="Roth S."/>
            <person name="Schroder R."/>
            <person name="Tautz D."/>
            <person name="Zdobnov E.M."/>
            <person name="Muzny D."/>
            <person name="Gibbs R.A."/>
            <person name="Weinstock G.M."/>
            <person name="Attaway T."/>
            <person name="Bell S."/>
            <person name="Buhay C.J."/>
            <person name="Chandrabose M.N."/>
            <person name="Chavez D."/>
            <person name="Clerk-Blankenburg K.P."/>
            <person name="Cree A."/>
            <person name="Dao M."/>
            <person name="Davis C."/>
            <person name="Chacko J."/>
            <person name="Dinh H."/>
            <person name="Dugan-Rocha S."/>
            <person name="Fowler G."/>
            <person name="Garner T.T."/>
            <person name="Garnes J."/>
            <person name="Gnirke A."/>
            <person name="Hawes A."/>
            <person name="Hernandez J."/>
            <person name="Hines S."/>
            <person name="Holder M."/>
            <person name="Hume J."/>
            <person name="Jhangiani S.N."/>
            <person name="Joshi V."/>
            <person name="Khan Z.M."/>
            <person name="Jackson L."/>
            <person name="Kovar C."/>
            <person name="Kowis A."/>
            <person name="Lee S."/>
            <person name="Lewis L.R."/>
            <person name="Margolis J."/>
            <person name="Morgan M."/>
            <person name="Nazareth L.V."/>
            <person name="Nguyen N."/>
            <person name="Okwuonu G."/>
            <person name="Parker D."/>
            <person name="Richards S."/>
            <person name="Ruiz S.J."/>
            <person name="Santibanez J."/>
            <person name="Savard J."/>
            <person name="Scherer S.E."/>
            <person name="Schneider B."/>
            <person name="Sodergren E."/>
            <person name="Tautz D."/>
            <person name="Vattahil S."/>
            <person name="Villasana D."/>
            <person name="White C.S."/>
            <person name="Wright R."/>
            <person name="Park Y."/>
            <person name="Beeman R.W."/>
            <person name="Lord J."/>
            <person name="Oppert B."/>
            <person name="Lorenzen M."/>
            <person name="Brown S."/>
            <person name="Wang L."/>
            <person name="Savard J."/>
            <person name="Tautz D."/>
            <person name="Richards S."/>
            <person name="Weinstock G."/>
            <person name="Gibbs R.A."/>
            <person name="Liu Y."/>
            <person name="Worley K."/>
            <person name="Weinstock G."/>
            <person name="Elsik C.G."/>
            <person name="Reese J.T."/>
            <person name="Elhaik E."/>
            <person name="Landan G."/>
            <person name="Graur D."/>
            <person name="Arensburger P."/>
            <person name="Atkinson P."/>
            <person name="Beeman R.W."/>
            <person name="Beidler J."/>
            <person name="Brown S.J."/>
            <person name="Demuth J.P."/>
            <person name="Drury D.W."/>
            <person name="Du Y.Z."/>
            <person name="Fujiwara H."/>
            <person name="Lorenzen M."/>
            <person name="Maselli V."/>
            <person name="Osanai M."/>
            <person name="Park Y."/>
            <person name="Robertson H.M."/>
            <person name="Tu Z."/>
            <person name="Wang J.J."/>
            <person name="Wang S."/>
            <person name="Richards S."/>
            <person name="Song H."/>
            <person name="Zhang L."/>
            <person name="Sodergren E."/>
            <person name="Werner D."/>
            <person name="Stanke M."/>
            <person name="Morgenstern B."/>
            <person name="Solovyev V."/>
            <person name="Kosarev P."/>
            <person name="Brown G."/>
            <person name="Chen H.C."/>
            <person name="Ermolaeva O."/>
            <person name="Hlavina W."/>
            <person name="Kapustin Y."/>
            <person name="Kiryutin B."/>
            <person name="Kitts P."/>
            <person name="Maglott D."/>
            <person name="Pruitt K."/>
            <person name="Sapojnikov V."/>
            <person name="Souvorov A."/>
            <person name="Mackey A.J."/>
            <person name="Waterhouse R.M."/>
            <person name="Wyder S."/>
            <person name="Zdobnov E.M."/>
            <person name="Zdobnov E.M."/>
            <person name="Wyder S."/>
            <person name="Kriventseva E.V."/>
            <person name="Kadowaki T."/>
            <person name="Bork P."/>
            <person name="Aranda M."/>
            <person name="Bao R."/>
            <person name="Beermann A."/>
            <person name="Berns N."/>
            <person name="Bolognesi R."/>
            <person name="Bonneton F."/>
            <person name="Bopp D."/>
            <person name="Brown S.J."/>
            <person name="Bucher G."/>
            <person name="Butts T."/>
            <person name="Chaumot A."/>
            <person name="Denell R.E."/>
            <person name="Ferrier D.E."/>
            <person name="Friedrich M."/>
            <person name="Gordon C.M."/>
            <person name="Jindra M."/>
            <person name="Klingler M."/>
            <person name="Lan Q."/>
            <person name="Lattorff H.M."/>
            <person name="Laudet V."/>
            <person name="von Levetsow C."/>
            <person name="Liu Z."/>
            <person name="Lutz R."/>
            <person name="Lynch J.A."/>
            <person name="da Fonseca R.N."/>
            <person name="Posnien N."/>
            <person name="Reuter R."/>
            <person name="Roth S."/>
            <person name="Savard J."/>
            <person name="Schinko J.B."/>
            <person name="Schmitt C."/>
            <person name="Schoppmeier M."/>
            <person name="Schroder R."/>
            <person name="Shippy T.D."/>
            <person name="Simonnet F."/>
            <person name="Marques-Souza H."/>
            <person name="Tautz D."/>
            <person name="Tomoyasu Y."/>
            <person name="Trauner J."/>
            <person name="Van der Zee M."/>
            <person name="Vervoort M."/>
            <person name="Wittkopp N."/>
            <person name="Wimmer E.A."/>
            <person name="Yang X."/>
            <person name="Jones A.K."/>
            <person name="Sattelle D.B."/>
            <person name="Ebert P.R."/>
            <person name="Nelson D."/>
            <person name="Scott J.G."/>
            <person name="Beeman R.W."/>
            <person name="Muthukrishnan S."/>
            <person name="Kramer K.J."/>
            <person name="Arakane Y."/>
            <person name="Beeman R.W."/>
            <person name="Zhu Q."/>
            <person name="Hogenkamp D."/>
            <person name="Dixit R."/>
            <person name="Oppert B."/>
            <person name="Jiang H."/>
            <person name="Zou Z."/>
            <person name="Marshall J."/>
            <person name="Elpidina E."/>
            <person name="Vinokurov K."/>
            <person name="Oppert C."/>
            <person name="Zou Z."/>
            <person name="Evans J."/>
            <person name="Lu Z."/>
            <person name="Zhao P."/>
            <person name="Sumathipala N."/>
            <person name="Altincicek B."/>
            <person name="Vilcinskas A."/>
            <person name="Williams M."/>
            <person name="Hultmark D."/>
            <person name="Hetru C."/>
            <person name="Jiang H."/>
            <person name="Grimmelikhuijzen C.J."/>
            <person name="Hauser F."/>
            <person name="Cazzamali G."/>
            <person name="Williamson M."/>
            <person name="Park Y."/>
            <person name="Li B."/>
            <person name="Tanaka Y."/>
            <person name="Predel R."/>
            <person name="Neupert S."/>
            <person name="Schachtner J."/>
            <person name="Verleyen P."/>
            <person name="Raible F."/>
            <person name="Bork P."/>
            <person name="Friedrich M."/>
            <person name="Walden K.K."/>
            <person name="Robertson H.M."/>
            <person name="Angeli S."/>
            <person name="Foret S."/>
            <person name="Bucher G."/>
            <person name="Schuetz S."/>
            <person name="Maleszka R."/>
            <person name="Wimmer E.A."/>
            <person name="Beeman R.W."/>
            <person name="Lorenzen M."/>
            <person name="Tomoyasu Y."/>
            <person name="Miller S.C."/>
            <person name="Grossmann D."/>
            <person name="Bucher G."/>
        </authorList>
    </citation>
    <scope>NUCLEOTIDE SEQUENCE [LARGE SCALE GENOMIC DNA]</scope>
    <source>
        <strain evidence="13 14">Georgia GA2</strain>
    </source>
</reference>
<dbReference type="PANTHER" id="PTHR11690:SF253">
    <property type="entry name" value="PICKPOCKET 18-RELATED"/>
    <property type="match status" value="1"/>
</dbReference>
<evidence type="ECO:0000256" key="1">
    <source>
        <dbReference type="ARBA" id="ARBA00004141"/>
    </source>
</evidence>
<evidence type="ECO:0000256" key="10">
    <source>
        <dbReference type="ARBA" id="ARBA00023201"/>
    </source>
</evidence>
<evidence type="ECO:0000256" key="6">
    <source>
        <dbReference type="ARBA" id="ARBA00022989"/>
    </source>
</evidence>
<evidence type="ECO:0000256" key="11">
    <source>
        <dbReference type="ARBA" id="ARBA00023303"/>
    </source>
</evidence>
<keyword evidence="7" id="KW-0915">Sodium</keyword>
<dbReference type="InterPro" id="IPR001873">
    <property type="entry name" value="ENaC"/>
</dbReference>
<evidence type="ECO:0000256" key="5">
    <source>
        <dbReference type="ARBA" id="ARBA00022692"/>
    </source>
</evidence>
<dbReference type="InParanoid" id="A0A139WHT8"/>
<dbReference type="GO" id="GO:0015280">
    <property type="term" value="F:ligand-gated sodium channel activity"/>
    <property type="evidence" value="ECO:0000318"/>
    <property type="project" value="GO_Central"/>
</dbReference>
<protein>
    <submittedName>
        <fullName evidence="13">Pickpocket protein 28-like Protein</fullName>
    </submittedName>
</protein>